<protein>
    <submittedName>
        <fullName evidence="2">Uncharacterized protein</fullName>
    </submittedName>
</protein>
<keyword evidence="1" id="KW-0732">Signal</keyword>
<dbReference type="Proteomes" id="UP000681720">
    <property type="component" value="Unassembled WGS sequence"/>
</dbReference>
<dbReference type="EMBL" id="CAJNOW010021714">
    <property type="protein sequence ID" value="CAF1685171.1"/>
    <property type="molecule type" value="Genomic_DNA"/>
</dbReference>
<gene>
    <name evidence="3" type="ORF">GIL414_LOCUS12582</name>
    <name evidence="2" type="ORF">KQP761_LOCUS38229</name>
    <name evidence="4" type="ORF">SMN809_LOCUS61515</name>
</gene>
<name>A0A816HAJ9_9BILA</name>
<proteinExistence type="predicted"/>
<comment type="caution">
    <text evidence="2">The sequence shown here is derived from an EMBL/GenBank/DDBJ whole genome shotgun (WGS) entry which is preliminary data.</text>
</comment>
<accession>A0A816HAJ9</accession>
<dbReference type="Proteomes" id="UP000676336">
    <property type="component" value="Unassembled WGS sequence"/>
</dbReference>
<feature type="chain" id="PRO_5036230154" evidence="1">
    <location>
        <begin position="19"/>
        <end position="288"/>
    </location>
</feature>
<reference evidence="2" key="1">
    <citation type="submission" date="2021-02" db="EMBL/GenBank/DDBJ databases">
        <authorList>
            <person name="Nowell W R."/>
        </authorList>
    </citation>
    <scope>NUCLEOTIDE SEQUENCE</scope>
</reference>
<organism evidence="2 5">
    <name type="scientific">Rotaria magnacalcarata</name>
    <dbReference type="NCBI Taxonomy" id="392030"/>
    <lineage>
        <taxon>Eukaryota</taxon>
        <taxon>Metazoa</taxon>
        <taxon>Spiralia</taxon>
        <taxon>Gnathifera</taxon>
        <taxon>Rotifera</taxon>
        <taxon>Eurotatoria</taxon>
        <taxon>Bdelloidea</taxon>
        <taxon>Philodinida</taxon>
        <taxon>Philodinidae</taxon>
        <taxon>Rotaria</taxon>
    </lineage>
</organism>
<evidence type="ECO:0000313" key="5">
    <source>
        <dbReference type="Proteomes" id="UP000663834"/>
    </source>
</evidence>
<evidence type="ECO:0000313" key="2">
    <source>
        <dbReference type="EMBL" id="CAF1685171.1"/>
    </source>
</evidence>
<feature type="signal peptide" evidence="1">
    <location>
        <begin position="1"/>
        <end position="18"/>
    </location>
</feature>
<dbReference type="EMBL" id="CAJOBI010247314">
    <property type="protein sequence ID" value="CAF5097631.1"/>
    <property type="molecule type" value="Genomic_DNA"/>
</dbReference>
<dbReference type="EMBL" id="CAJOBJ010004933">
    <property type="protein sequence ID" value="CAF4015940.1"/>
    <property type="molecule type" value="Genomic_DNA"/>
</dbReference>
<evidence type="ECO:0000313" key="4">
    <source>
        <dbReference type="EMBL" id="CAF5097631.1"/>
    </source>
</evidence>
<dbReference type="Proteomes" id="UP000663834">
    <property type="component" value="Unassembled WGS sequence"/>
</dbReference>
<evidence type="ECO:0000256" key="1">
    <source>
        <dbReference type="SAM" id="SignalP"/>
    </source>
</evidence>
<evidence type="ECO:0000313" key="3">
    <source>
        <dbReference type="EMBL" id="CAF4015940.1"/>
    </source>
</evidence>
<dbReference type="AlphaFoldDB" id="A0A816HAJ9"/>
<sequence>MLSLVFILFVLQAIVVDLSHFLGGTITWSPASVLNTGTSVSIIISQTYSKCITSNIANGAQVPVSSSYNGMTNTLDCISSCPSVVFGRRFDTVNVDRTSDYMVAFTGTAWRPLATSTAAAWSIAARLNVKSRADNNLCNTAPVTNMMSPNCTIVITDAKSQDWFAVAIMFEDFISTFSNIPLSAIPVRFLIQVISPLTYQRQPRIIELPIEQSCIPITVEQTFTSRLVPINDCGSNVNISDIATFSLSGMVQSNIIRDNLTNYCKALTWSSTVFQIGFQVMCAMAVDT</sequence>
<dbReference type="OrthoDB" id="10063988at2759"/>